<proteinExistence type="predicted"/>
<dbReference type="GeneID" id="82149911"/>
<dbReference type="RefSeq" id="WP_135471746.1">
    <property type="nucleotide sequence ID" value="NZ_SJSA01000001.1"/>
</dbReference>
<evidence type="ECO:0000313" key="2">
    <source>
        <dbReference type="EMBL" id="TGG40778.1"/>
    </source>
</evidence>
<dbReference type="PANTHER" id="PTHR30336:SF20">
    <property type="entry name" value="DUF218 DOMAIN-CONTAINING PROTEIN"/>
    <property type="match status" value="1"/>
</dbReference>
<accession>A0A4Z0VB37</accession>
<protein>
    <recommendedName>
        <fullName evidence="1">DUF218 domain-containing protein</fullName>
    </recommendedName>
</protein>
<sequence length="446" mass="50226">MLKNKIAKRIAWASGALIASLVIVMVVCDRMVNHAAKDRLYDSVEDMPHRKVGLVLGTSPISTWNGRRNYYFDHRIKAAADLYNTGKVDWLVVSGGDYRNTENGYDEPVAMRDSLIKQGVDSIHIVLDYDGTRTLNSIAKMRDVYRLDSIVIISQEYHNERALYQSKHLGIDAIGYNAKTPGRRTSWWRNRGREVLARVKLFIDIVRDVQPDIKESMVSDFTESKLEFLSESHIQTEYGDLICLKPDMSRLTMDMICGEIPSADNDSIVLAFAGAFTGSTSGKGHINIAGNHVSGGKIYRGYRCKRNTGAFTWSPLSGPQFFYDDYQSAMEKAAREGGMGFAQEMMIHHCKGVKTARKLGNKNVFRALCLNKENQLALYESLGIVTFGNFINALLSQGVKEALYTDMGQGWNYCFYRLNADESSPKYLHNKPLPYASNFVVLKVKQ</sequence>
<dbReference type="EMBL" id="SJSA01000001">
    <property type="protein sequence ID" value="TGG40778.1"/>
    <property type="molecule type" value="Genomic_DNA"/>
</dbReference>
<comment type="caution">
    <text evidence="2">The sequence shown here is derived from an EMBL/GenBank/DDBJ whole genome shotgun (WGS) entry which is preliminary data.</text>
</comment>
<evidence type="ECO:0000313" key="3">
    <source>
        <dbReference type="Proteomes" id="UP000297635"/>
    </source>
</evidence>
<organism evidence="2 3">
    <name type="scientific">Duncaniella freteri</name>
    <dbReference type="NCBI Taxonomy" id="2530391"/>
    <lineage>
        <taxon>Bacteria</taxon>
        <taxon>Pseudomonadati</taxon>
        <taxon>Bacteroidota</taxon>
        <taxon>Bacteroidia</taxon>
        <taxon>Bacteroidales</taxon>
        <taxon>Muribaculaceae</taxon>
        <taxon>Duncaniella</taxon>
    </lineage>
</organism>
<feature type="domain" description="DUF218" evidence="1">
    <location>
        <begin position="54"/>
        <end position="178"/>
    </location>
</feature>
<gene>
    <name evidence="2" type="ORF">EZ315_08925</name>
</gene>
<dbReference type="GO" id="GO:0005886">
    <property type="term" value="C:plasma membrane"/>
    <property type="evidence" value="ECO:0007669"/>
    <property type="project" value="TreeGrafter"/>
</dbReference>
<dbReference type="Proteomes" id="UP000297635">
    <property type="component" value="Unassembled WGS sequence"/>
</dbReference>
<dbReference type="InterPro" id="IPR051599">
    <property type="entry name" value="Cell_Envelope_Assoc"/>
</dbReference>
<dbReference type="AlphaFoldDB" id="A0A4Z0VB37"/>
<dbReference type="CDD" id="cd06259">
    <property type="entry name" value="YdcF-like"/>
    <property type="match status" value="1"/>
</dbReference>
<dbReference type="PANTHER" id="PTHR30336">
    <property type="entry name" value="INNER MEMBRANE PROTEIN, PROBABLE PERMEASE"/>
    <property type="match status" value="1"/>
</dbReference>
<dbReference type="InterPro" id="IPR003848">
    <property type="entry name" value="DUF218"/>
</dbReference>
<name>A0A4Z0VB37_9BACT</name>
<reference evidence="2 3" key="1">
    <citation type="submission" date="2019-02" db="EMBL/GenBank/DDBJ databases">
        <title>Isolation and identification of novel species under the genus Muribaculum.</title>
        <authorList>
            <person name="Miyake S."/>
            <person name="Ding Y."/>
            <person name="Low A."/>
            <person name="Soh M."/>
            <person name="Seedorf H."/>
        </authorList>
    </citation>
    <scope>NUCLEOTIDE SEQUENCE [LARGE SCALE GENOMIC DNA]</scope>
    <source>
        <strain evidence="2 3">TLL-A3</strain>
    </source>
</reference>
<evidence type="ECO:0000259" key="1">
    <source>
        <dbReference type="Pfam" id="PF02698"/>
    </source>
</evidence>
<dbReference type="Pfam" id="PF02698">
    <property type="entry name" value="DUF218"/>
    <property type="match status" value="1"/>
</dbReference>
<keyword evidence="3" id="KW-1185">Reference proteome</keyword>